<dbReference type="Proteomes" id="UP000018208">
    <property type="component" value="Unassembled WGS sequence"/>
</dbReference>
<accession>A0A9P8LTQ7</accession>
<comment type="caution">
    <text evidence="1">The sequence shown here is derived from an EMBL/GenBank/DDBJ whole genome shotgun (WGS) entry which is preliminary data.</text>
</comment>
<dbReference type="AlphaFoldDB" id="A0A9P8LTQ7"/>
<sequence length="167" mass="19338">MLFALPQIMSKFYPELAAQLNTIYSQYQDSLNTHTQQLAQKTLKLSQIQAEIDRIHETAKTEISFLKKKLTDLSLSIYNQEDTQMIEQKLIQEISEAQFLLSDQKQREASQIAKIEELIIRKQQTLDEKKGAYQTEIQHLMGEIHEKQMLAGELSGLHSRSFSHSDE</sequence>
<gene>
    <name evidence="1" type="ORF">SS50377_24150</name>
</gene>
<dbReference type="GeneID" id="94298173"/>
<keyword evidence="2" id="KW-1185">Reference proteome</keyword>
<dbReference type="RefSeq" id="XP_067764976.1">
    <property type="nucleotide sequence ID" value="XM_067908002.1"/>
</dbReference>
<protein>
    <submittedName>
        <fullName evidence="1">Uncharacterized protein</fullName>
    </submittedName>
</protein>
<dbReference type="KEGG" id="ssao:94298173"/>
<evidence type="ECO:0000313" key="1">
    <source>
        <dbReference type="EMBL" id="KAH0574203.1"/>
    </source>
</evidence>
<proteinExistence type="predicted"/>
<dbReference type="EMBL" id="AUWU02000004">
    <property type="protein sequence ID" value="KAH0574203.1"/>
    <property type="molecule type" value="Genomic_DNA"/>
</dbReference>
<name>A0A9P8LTQ7_9EUKA</name>
<organism evidence="1 2">
    <name type="scientific">Spironucleus salmonicida</name>
    <dbReference type="NCBI Taxonomy" id="348837"/>
    <lineage>
        <taxon>Eukaryota</taxon>
        <taxon>Metamonada</taxon>
        <taxon>Diplomonadida</taxon>
        <taxon>Hexamitidae</taxon>
        <taxon>Hexamitinae</taxon>
        <taxon>Spironucleus</taxon>
    </lineage>
</organism>
<reference evidence="1 2" key="1">
    <citation type="journal article" date="2014" name="PLoS Genet.">
        <title>The Genome of Spironucleus salmonicida Highlights a Fish Pathogen Adapted to Fluctuating Environments.</title>
        <authorList>
            <person name="Xu F."/>
            <person name="Jerlstrom-Hultqvist J."/>
            <person name="Einarsson E."/>
            <person name="Astvaldsson A."/>
            <person name="Svard S.G."/>
            <person name="Andersson J.O."/>
        </authorList>
    </citation>
    <scope>NUCLEOTIDE SEQUENCE [LARGE SCALE GENOMIC DNA]</scope>
    <source>
        <strain evidence="1 2">ATCC 50377</strain>
    </source>
</reference>
<evidence type="ECO:0000313" key="2">
    <source>
        <dbReference type="Proteomes" id="UP000018208"/>
    </source>
</evidence>